<proteinExistence type="predicted"/>
<organism evidence="1 2">
    <name type="scientific">Ruegeria intermedia</name>
    <dbReference type="NCBI Taxonomy" id="996115"/>
    <lineage>
        <taxon>Bacteria</taxon>
        <taxon>Pseudomonadati</taxon>
        <taxon>Pseudomonadota</taxon>
        <taxon>Alphaproteobacteria</taxon>
        <taxon>Rhodobacterales</taxon>
        <taxon>Roseobacteraceae</taxon>
        <taxon>Ruegeria</taxon>
    </lineage>
</organism>
<accession>A0A1M4VLE8</accession>
<sequence length="268" mass="31346">MKVCVICMKWGNLYGPEYVNLLYRAVQDNLSIEHDFICISDDFTGLEPGIKRQPFAFPQLDRPLWTHGKWPKLQMFDRRIVGQYDAALFLDLDLLITGDLDPLFQITLDKGGLYLMPKFRGFVWRMIPAGFWDLVPWLMNKVTRGNSSVVGFVPSQQYHLFDEFDGDTHLPKYENDQNYISALAYRRRCFPKNWCIGLIHLVPYWPFGLIYKPYRNLPRRPKIVIFNGRPNPDELVNDDIGSWGARRRRAYGGIRWVADYLAKYGDPA</sequence>
<evidence type="ECO:0000313" key="2">
    <source>
        <dbReference type="Proteomes" id="UP000325134"/>
    </source>
</evidence>
<reference evidence="1 2" key="1">
    <citation type="submission" date="2016-11" db="EMBL/GenBank/DDBJ databases">
        <authorList>
            <person name="Varghese N."/>
            <person name="Submissions S."/>
        </authorList>
    </citation>
    <scope>NUCLEOTIDE SEQUENCE [LARGE SCALE GENOMIC DNA]</scope>
    <source>
        <strain evidence="1 2">DSM 29341</strain>
    </source>
</reference>
<dbReference type="InterPro" id="IPR029044">
    <property type="entry name" value="Nucleotide-diphossugar_trans"/>
</dbReference>
<name>A0A1M4VLE8_9RHOB</name>
<dbReference type="RefSeq" id="WP_149775225.1">
    <property type="nucleotide sequence ID" value="NZ_FQVK01000006.1"/>
</dbReference>
<protein>
    <recommendedName>
        <fullName evidence="3">Glycosyltransferase</fullName>
    </recommendedName>
</protein>
<dbReference type="AlphaFoldDB" id="A0A1M4VLE8"/>
<keyword evidence="2" id="KW-1185">Reference proteome</keyword>
<dbReference type="EMBL" id="FQVK01000006">
    <property type="protein sequence ID" value="SHE69799.1"/>
    <property type="molecule type" value="Genomic_DNA"/>
</dbReference>
<dbReference type="OrthoDB" id="564871at2"/>
<gene>
    <name evidence="1" type="ORF">SAMN05444279_106124</name>
</gene>
<dbReference type="SUPFAM" id="SSF53448">
    <property type="entry name" value="Nucleotide-diphospho-sugar transferases"/>
    <property type="match status" value="1"/>
</dbReference>
<evidence type="ECO:0008006" key="3">
    <source>
        <dbReference type="Google" id="ProtNLM"/>
    </source>
</evidence>
<evidence type="ECO:0000313" key="1">
    <source>
        <dbReference type="EMBL" id="SHE69799.1"/>
    </source>
</evidence>
<dbReference type="Gene3D" id="3.90.550.10">
    <property type="entry name" value="Spore Coat Polysaccharide Biosynthesis Protein SpsA, Chain A"/>
    <property type="match status" value="1"/>
</dbReference>
<dbReference type="Proteomes" id="UP000325134">
    <property type="component" value="Unassembled WGS sequence"/>
</dbReference>